<dbReference type="EMBL" id="PKLK01000027">
    <property type="protein sequence ID" value="RZE35284.1"/>
    <property type="molecule type" value="Genomic_DNA"/>
</dbReference>
<sequence>MRTRTGTVAGRAGRLLLLAALLLGVLTMHTLGHPTGDHGGAHSGAHGAAHGPGTVAAAPAAPAGSGAAEHHSPAAGIAVEAGARAVTGTPDSSDPLPGTDPLSVCLAVLAALTLGLLLRAGGLLGGGAAPGSAARVLLTGRRGAQWPIAPPTRLALARLSVLRI</sequence>
<feature type="compositionally biased region" description="Low complexity" evidence="1">
    <location>
        <begin position="43"/>
        <end position="67"/>
    </location>
</feature>
<name>A0A8G1ZMW6_9ACTN</name>
<comment type="caution">
    <text evidence="3">The sequence shown here is derived from an EMBL/GenBank/DDBJ whole genome shotgun (WGS) entry which is preliminary data.</text>
</comment>
<gene>
    <name evidence="4" type="ORF">C0Q91_24325</name>
    <name evidence="3" type="ORF">C0Q92_24065</name>
</gene>
<protein>
    <submittedName>
        <fullName evidence="3">Uncharacterized protein</fullName>
    </submittedName>
</protein>
<dbReference type="Proteomes" id="UP000292693">
    <property type="component" value="Unassembled WGS sequence"/>
</dbReference>
<accession>A0A8G1ZMW6</accession>
<evidence type="ECO:0000313" key="6">
    <source>
        <dbReference type="Proteomes" id="UP000292693"/>
    </source>
</evidence>
<dbReference type="Proteomes" id="UP000292095">
    <property type="component" value="Unassembled WGS sequence"/>
</dbReference>
<evidence type="ECO:0000256" key="2">
    <source>
        <dbReference type="SAM" id="Phobius"/>
    </source>
</evidence>
<keyword evidence="2" id="KW-1133">Transmembrane helix</keyword>
<proteinExistence type="predicted"/>
<organism evidence="3 6">
    <name type="scientific">Streptomyces albidoflavus</name>
    <dbReference type="NCBI Taxonomy" id="1886"/>
    <lineage>
        <taxon>Bacteria</taxon>
        <taxon>Bacillati</taxon>
        <taxon>Actinomycetota</taxon>
        <taxon>Actinomycetes</taxon>
        <taxon>Kitasatosporales</taxon>
        <taxon>Streptomycetaceae</taxon>
        <taxon>Streptomyces</taxon>
        <taxon>Streptomyces albidoflavus group</taxon>
    </lineage>
</organism>
<dbReference type="RefSeq" id="WP_059214046.1">
    <property type="nucleotide sequence ID" value="NZ_CP108451.1"/>
</dbReference>
<reference evidence="5 6" key="1">
    <citation type="submission" date="2017-12" db="EMBL/GenBank/DDBJ databases">
        <title>Population genomics insights into the ecological differentiation and adaptive evolution in streptomycetes.</title>
        <authorList>
            <person name="Li Y."/>
            <person name="Huang Y."/>
        </authorList>
    </citation>
    <scope>NUCLEOTIDE SEQUENCE [LARGE SCALE GENOMIC DNA]</scope>
    <source>
        <strain evidence="4 5">FXJ.2339</strain>
        <strain evidence="3 6">NBRC 100770</strain>
    </source>
</reference>
<dbReference type="EMBL" id="PKLL01000025">
    <property type="protein sequence ID" value="RZE19143.1"/>
    <property type="molecule type" value="Genomic_DNA"/>
</dbReference>
<keyword evidence="2" id="KW-0812">Transmembrane</keyword>
<evidence type="ECO:0000313" key="3">
    <source>
        <dbReference type="EMBL" id="RZE19143.1"/>
    </source>
</evidence>
<evidence type="ECO:0000313" key="4">
    <source>
        <dbReference type="EMBL" id="RZE35284.1"/>
    </source>
</evidence>
<evidence type="ECO:0000256" key="1">
    <source>
        <dbReference type="SAM" id="MobiDB-lite"/>
    </source>
</evidence>
<evidence type="ECO:0000313" key="5">
    <source>
        <dbReference type="Proteomes" id="UP000292095"/>
    </source>
</evidence>
<keyword evidence="2" id="KW-0472">Membrane</keyword>
<feature type="transmembrane region" description="Helical" evidence="2">
    <location>
        <begin position="101"/>
        <end position="118"/>
    </location>
</feature>
<dbReference type="AlphaFoldDB" id="A0A8G1ZMW6"/>
<feature type="region of interest" description="Disordered" evidence="1">
    <location>
        <begin position="36"/>
        <end position="73"/>
    </location>
</feature>